<dbReference type="PRINTS" id="PR00360">
    <property type="entry name" value="C2DOMAIN"/>
</dbReference>
<name>A0A7I4FG40_PHYPA</name>
<dbReference type="InterPro" id="IPR035892">
    <property type="entry name" value="C2_domain_sf"/>
</dbReference>
<sequence>MPPRGSRIAQQVSTLSTGTIALDKITRACVNACVRSNSKRGPQLTTAVMGHLGVQMVIATLLQDPIIRQLGELDARSLEELLNEIPLWVKNPDYDRVDWLNKFLKDIWPCLEKAICKKLRKKAQPYIDKYGSKYMMNSIDFESLTLGTLPPTFVGMKVYDTKEREIIFEPSFKFAGNPNIIIAVKAFGLKATVQLVDVQAFATARITLKHLVPMFPCFSKVVISLMDKPHIDFGLKLLGGDVMAIPGLYGFVQDTIRDRVAEMYMWPKTLEIPIIDDHSAAKRPVGTVEVKIIRARNLLKTDFMGKADPYVKIRLVNSVLSKTTRTKANTLNPEWHEIFKLPVQDPKSQSLELEVFDWEKLGAHEKMGMQIVPLKDLVDDEPKSFTLPLVKNVDPNDEANSKKSRGDIVFEMTFKAFKEDDNEADIAEESHSASESVPHHGGVLSVTVHQAEEVEGKHHTNPFVELHFRGDKKKTLVIKKSTDPSWEQEFSWQLDDSPISDSLHVEVLSKRSSMNLFHRQESLGYVDIPLQDVVNNKTINEKFQLVDSPGMIQLELTWRIS</sequence>
<keyword evidence="11" id="KW-0472">Membrane</keyword>
<evidence type="ECO:0000256" key="5">
    <source>
        <dbReference type="ARBA" id="ARBA00022723"/>
    </source>
</evidence>
<reference evidence="14 15" key="1">
    <citation type="journal article" date="2008" name="Science">
        <title>The Physcomitrella genome reveals evolutionary insights into the conquest of land by plants.</title>
        <authorList>
            <person name="Rensing S."/>
            <person name="Lang D."/>
            <person name="Zimmer A."/>
            <person name="Terry A."/>
            <person name="Salamov A."/>
            <person name="Shapiro H."/>
            <person name="Nishiyama T."/>
            <person name="Perroud P.-F."/>
            <person name="Lindquist E."/>
            <person name="Kamisugi Y."/>
            <person name="Tanahashi T."/>
            <person name="Sakakibara K."/>
            <person name="Fujita T."/>
            <person name="Oishi K."/>
            <person name="Shin-I T."/>
            <person name="Kuroki Y."/>
            <person name="Toyoda A."/>
            <person name="Suzuki Y."/>
            <person name="Hashimoto A."/>
            <person name="Yamaguchi K."/>
            <person name="Sugano A."/>
            <person name="Kohara Y."/>
            <person name="Fujiyama A."/>
            <person name="Anterola A."/>
            <person name="Aoki S."/>
            <person name="Ashton N."/>
            <person name="Barbazuk W.B."/>
            <person name="Barker E."/>
            <person name="Bennetzen J."/>
            <person name="Bezanilla M."/>
            <person name="Blankenship R."/>
            <person name="Cho S.H."/>
            <person name="Dutcher S."/>
            <person name="Estelle M."/>
            <person name="Fawcett J.A."/>
            <person name="Gundlach H."/>
            <person name="Hanada K."/>
            <person name="Heyl A."/>
            <person name="Hicks K.A."/>
            <person name="Hugh J."/>
            <person name="Lohr M."/>
            <person name="Mayer K."/>
            <person name="Melkozernov A."/>
            <person name="Murata T."/>
            <person name="Nelson D."/>
            <person name="Pils B."/>
            <person name="Prigge M."/>
            <person name="Reiss B."/>
            <person name="Renner T."/>
            <person name="Rombauts S."/>
            <person name="Rushton P."/>
            <person name="Sanderfoot A."/>
            <person name="Schween G."/>
            <person name="Shiu S.-H."/>
            <person name="Stueber K."/>
            <person name="Theodoulou F.L."/>
            <person name="Tu H."/>
            <person name="Van de Peer Y."/>
            <person name="Verrier P.J."/>
            <person name="Waters E."/>
            <person name="Wood A."/>
            <person name="Yang L."/>
            <person name="Cove D."/>
            <person name="Cuming A."/>
            <person name="Hasebe M."/>
            <person name="Lucas S."/>
            <person name="Mishler D.B."/>
            <person name="Reski R."/>
            <person name="Grigoriev I."/>
            <person name="Quatrano R.S."/>
            <person name="Boore J.L."/>
        </authorList>
    </citation>
    <scope>NUCLEOTIDE SEQUENCE [LARGE SCALE GENOMIC DNA]</scope>
    <source>
        <strain evidence="14 15">cv. Gransden 2004</strain>
    </source>
</reference>
<keyword evidence="7" id="KW-0106">Calcium</keyword>
<dbReference type="GO" id="GO:0005783">
    <property type="term" value="C:endoplasmic reticulum"/>
    <property type="evidence" value="ECO:0000318"/>
    <property type="project" value="GO_Central"/>
</dbReference>
<dbReference type="PROSITE" id="PS50004">
    <property type="entry name" value="C2"/>
    <property type="match status" value="2"/>
</dbReference>
<dbReference type="Gramene" id="Pp3c23_14990V3.2">
    <property type="protein sequence ID" value="Pp3c23_14990V3.2"/>
    <property type="gene ID" value="Pp3c23_14990"/>
</dbReference>
<dbReference type="PROSITE" id="PS51847">
    <property type="entry name" value="SMP"/>
    <property type="match status" value="1"/>
</dbReference>
<evidence type="ECO:0000256" key="7">
    <source>
        <dbReference type="ARBA" id="ARBA00022837"/>
    </source>
</evidence>
<dbReference type="FunCoup" id="A0A7I4FG40">
    <property type="interactions" value="3303"/>
</dbReference>
<evidence type="ECO:0000313" key="14">
    <source>
        <dbReference type="EnsemblPlants" id="Pp3c23_14990V3.2"/>
    </source>
</evidence>
<keyword evidence="6" id="KW-0677">Repeat</keyword>
<comment type="subcellular location">
    <subcellularLocation>
        <location evidence="1">Membrane</location>
        <topology evidence="1">Single-pass membrane protein</topology>
    </subcellularLocation>
</comment>
<accession>A0A7I4FG40</accession>
<dbReference type="GO" id="GO:0006869">
    <property type="term" value="P:lipid transport"/>
    <property type="evidence" value="ECO:0007669"/>
    <property type="project" value="UniProtKB-KW"/>
</dbReference>
<evidence type="ECO:0000256" key="2">
    <source>
        <dbReference type="ARBA" id="ARBA00006996"/>
    </source>
</evidence>
<keyword evidence="5" id="KW-0479">Metal-binding</keyword>
<reference evidence="14 15" key="2">
    <citation type="journal article" date="2018" name="Plant J.">
        <title>The Physcomitrella patens chromosome-scale assembly reveals moss genome structure and evolution.</title>
        <authorList>
            <person name="Lang D."/>
            <person name="Ullrich K.K."/>
            <person name="Murat F."/>
            <person name="Fuchs J."/>
            <person name="Jenkins J."/>
            <person name="Haas F.B."/>
            <person name="Piednoel M."/>
            <person name="Gundlach H."/>
            <person name="Van Bel M."/>
            <person name="Meyberg R."/>
            <person name="Vives C."/>
            <person name="Morata J."/>
            <person name="Symeonidi A."/>
            <person name="Hiss M."/>
            <person name="Muchero W."/>
            <person name="Kamisugi Y."/>
            <person name="Saleh O."/>
            <person name="Blanc G."/>
            <person name="Decker E.L."/>
            <person name="van Gessel N."/>
            <person name="Grimwood J."/>
            <person name="Hayes R.D."/>
            <person name="Graham S.W."/>
            <person name="Gunter L.E."/>
            <person name="McDaniel S.F."/>
            <person name="Hoernstein S.N.W."/>
            <person name="Larsson A."/>
            <person name="Li F.W."/>
            <person name="Perroud P.F."/>
            <person name="Phillips J."/>
            <person name="Ranjan P."/>
            <person name="Rokshar D.S."/>
            <person name="Rothfels C.J."/>
            <person name="Schneider L."/>
            <person name="Shu S."/>
            <person name="Stevenson D.W."/>
            <person name="Thummler F."/>
            <person name="Tillich M."/>
            <person name="Villarreal Aguilar J.C."/>
            <person name="Widiez T."/>
            <person name="Wong G.K."/>
            <person name="Wymore A."/>
            <person name="Zhang Y."/>
            <person name="Zimmer A.D."/>
            <person name="Quatrano R.S."/>
            <person name="Mayer K.F.X."/>
            <person name="Goodstein D."/>
            <person name="Casacuberta J.M."/>
            <person name="Vandepoele K."/>
            <person name="Reski R."/>
            <person name="Cuming A.C."/>
            <person name="Tuskan G.A."/>
            <person name="Maumus F."/>
            <person name="Salse J."/>
            <person name="Schmutz J."/>
            <person name="Rensing S.A."/>
        </authorList>
    </citation>
    <scope>NUCLEOTIDE SEQUENCE [LARGE SCALE GENOMIC DNA]</scope>
    <source>
        <strain evidence="14 15">cv. Gransden 2004</strain>
    </source>
</reference>
<evidence type="ECO:0000256" key="11">
    <source>
        <dbReference type="ARBA" id="ARBA00023136"/>
    </source>
</evidence>
<reference evidence="14" key="3">
    <citation type="submission" date="2020-12" db="UniProtKB">
        <authorList>
            <consortium name="EnsemblPlants"/>
        </authorList>
    </citation>
    <scope>IDENTIFICATION</scope>
</reference>
<dbReference type="Pfam" id="PF17047">
    <property type="entry name" value="SMP_LBD"/>
    <property type="match status" value="1"/>
</dbReference>
<dbReference type="PANTHER" id="PTHR10774">
    <property type="entry name" value="EXTENDED SYNAPTOTAGMIN-RELATED"/>
    <property type="match status" value="1"/>
</dbReference>
<dbReference type="InterPro" id="IPR045050">
    <property type="entry name" value="Synaptotagmin_plant"/>
</dbReference>
<dbReference type="EnsemblPlants" id="Pp3c23_14990V3.2">
    <property type="protein sequence ID" value="Pp3c23_14990V3.2"/>
    <property type="gene ID" value="Pp3c23_14990"/>
</dbReference>
<organism evidence="14 15">
    <name type="scientific">Physcomitrium patens</name>
    <name type="common">Spreading-leaved earth moss</name>
    <name type="synonym">Physcomitrella patens</name>
    <dbReference type="NCBI Taxonomy" id="3218"/>
    <lineage>
        <taxon>Eukaryota</taxon>
        <taxon>Viridiplantae</taxon>
        <taxon>Streptophyta</taxon>
        <taxon>Embryophyta</taxon>
        <taxon>Bryophyta</taxon>
        <taxon>Bryophytina</taxon>
        <taxon>Bryopsida</taxon>
        <taxon>Funariidae</taxon>
        <taxon>Funariales</taxon>
        <taxon>Funariaceae</taxon>
        <taxon>Physcomitrium</taxon>
    </lineage>
</organism>
<keyword evidence="3" id="KW-0813">Transport</keyword>
<dbReference type="InParanoid" id="A0A7I4FG40"/>
<evidence type="ECO:0000256" key="3">
    <source>
        <dbReference type="ARBA" id="ARBA00022448"/>
    </source>
</evidence>
<dbReference type="EMBL" id="ABEU02000023">
    <property type="status" value="NOT_ANNOTATED_CDS"/>
    <property type="molecule type" value="Genomic_DNA"/>
</dbReference>
<feature type="domain" description="C2" evidence="12">
    <location>
        <begin position="266"/>
        <end position="387"/>
    </location>
</feature>
<keyword evidence="15" id="KW-1185">Reference proteome</keyword>
<dbReference type="InterPro" id="IPR031468">
    <property type="entry name" value="SMP_LBD"/>
</dbReference>
<evidence type="ECO:0000256" key="4">
    <source>
        <dbReference type="ARBA" id="ARBA00022692"/>
    </source>
</evidence>
<evidence type="ECO:0000259" key="13">
    <source>
        <dbReference type="PROSITE" id="PS51847"/>
    </source>
</evidence>
<proteinExistence type="inferred from homology"/>
<evidence type="ECO:0000256" key="6">
    <source>
        <dbReference type="ARBA" id="ARBA00022737"/>
    </source>
</evidence>
<dbReference type="PANTHER" id="PTHR10774:SF188">
    <property type="entry name" value="SYNAPTOTAGMIN-2"/>
    <property type="match status" value="1"/>
</dbReference>
<feature type="domain" description="SMP-LTD" evidence="13">
    <location>
        <begin position="93"/>
        <end position="275"/>
    </location>
</feature>
<comment type="similarity">
    <text evidence="2">Belongs to the synaptotagmin family.</text>
</comment>
<evidence type="ECO:0000256" key="8">
    <source>
        <dbReference type="ARBA" id="ARBA00022989"/>
    </source>
</evidence>
<dbReference type="CDD" id="cd21677">
    <property type="entry name" value="SMP_SYT"/>
    <property type="match status" value="1"/>
</dbReference>
<dbReference type="Pfam" id="PF00168">
    <property type="entry name" value="C2"/>
    <property type="match status" value="2"/>
</dbReference>
<dbReference type="InterPro" id="IPR000008">
    <property type="entry name" value="C2_dom"/>
</dbReference>
<dbReference type="GO" id="GO:0016020">
    <property type="term" value="C:membrane"/>
    <property type="evidence" value="ECO:0007669"/>
    <property type="project" value="UniProtKB-SubCell"/>
</dbReference>
<evidence type="ECO:0008006" key="16">
    <source>
        <dbReference type="Google" id="ProtNLM"/>
    </source>
</evidence>
<evidence type="ECO:0000259" key="12">
    <source>
        <dbReference type="PROSITE" id="PS50004"/>
    </source>
</evidence>
<evidence type="ECO:0000256" key="9">
    <source>
        <dbReference type="ARBA" id="ARBA00023055"/>
    </source>
</evidence>
<dbReference type="GO" id="GO:0008289">
    <property type="term" value="F:lipid binding"/>
    <property type="evidence" value="ECO:0007669"/>
    <property type="project" value="UniProtKB-KW"/>
</dbReference>
<dbReference type="CDD" id="cd00030">
    <property type="entry name" value="C2"/>
    <property type="match status" value="2"/>
</dbReference>
<dbReference type="AlphaFoldDB" id="A0A7I4FG40"/>
<dbReference type="Gene3D" id="2.60.40.150">
    <property type="entry name" value="C2 domain"/>
    <property type="match status" value="2"/>
</dbReference>
<evidence type="ECO:0000256" key="10">
    <source>
        <dbReference type="ARBA" id="ARBA00023121"/>
    </source>
</evidence>
<dbReference type="GO" id="GO:0046872">
    <property type="term" value="F:metal ion binding"/>
    <property type="evidence" value="ECO:0007669"/>
    <property type="project" value="UniProtKB-KW"/>
</dbReference>
<evidence type="ECO:0000313" key="15">
    <source>
        <dbReference type="Proteomes" id="UP000006727"/>
    </source>
</evidence>
<evidence type="ECO:0000256" key="1">
    <source>
        <dbReference type="ARBA" id="ARBA00004167"/>
    </source>
</evidence>
<keyword evidence="4" id="KW-0812">Transmembrane</keyword>
<dbReference type="Proteomes" id="UP000006727">
    <property type="component" value="Chromosome 23"/>
</dbReference>
<dbReference type="SUPFAM" id="SSF49562">
    <property type="entry name" value="C2 domain (Calcium/lipid-binding domain, CaLB)"/>
    <property type="match status" value="2"/>
</dbReference>
<keyword evidence="10" id="KW-0446">Lipid-binding</keyword>
<feature type="domain" description="C2" evidence="12">
    <location>
        <begin position="425"/>
        <end position="543"/>
    </location>
</feature>
<dbReference type="SMART" id="SM00239">
    <property type="entry name" value="C2"/>
    <property type="match status" value="2"/>
</dbReference>
<protein>
    <recommendedName>
        <fullName evidence="16">Plant synaptotagmin</fullName>
    </recommendedName>
</protein>
<keyword evidence="8" id="KW-1133">Transmembrane helix</keyword>
<dbReference type="InterPro" id="IPR039010">
    <property type="entry name" value="Synaptotagmin_SMP"/>
</dbReference>
<keyword evidence="9" id="KW-0445">Lipid transport</keyword>